<feature type="transmembrane region" description="Helical" evidence="1">
    <location>
        <begin position="308"/>
        <end position="331"/>
    </location>
</feature>
<dbReference type="AlphaFoldDB" id="A0A060RCC7"/>
<dbReference type="InterPro" id="IPR006674">
    <property type="entry name" value="HD_domain"/>
</dbReference>
<dbReference type="SUPFAM" id="SSF109604">
    <property type="entry name" value="HD-domain/PDEase-like"/>
    <property type="match status" value="1"/>
</dbReference>
<keyword evidence="3" id="KW-0378">Hydrolase</keyword>
<dbReference type="HOGENOM" id="CLU_015767_1_1_10"/>
<feature type="transmembrane region" description="Helical" evidence="1">
    <location>
        <begin position="275"/>
        <end position="296"/>
    </location>
</feature>
<protein>
    <submittedName>
        <fullName evidence="3">Membrane protein containing HD superfamily hydrolase domain</fullName>
    </submittedName>
</protein>
<dbReference type="InterPro" id="IPR011624">
    <property type="entry name" value="Metal-dep_PHydrolase_7TM_extra"/>
</dbReference>
<name>A0A060RCC7_9BACT</name>
<dbReference type="GO" id="GO:0016787">
    <property type="term" value="F:hydrolase activity"/>
    <property type="evidence" value="ECO:0007669"/>
    <property type="project" value="UniProtKB-KW"/>
</dbReference>
<organism evidence="3 4">
    <name type="scientific">Mucinivorans hirudinis</name>
    <dbReference type="NCBI Taxonomy" id="1433126"/>
    <lineage>
        <taxon>Bacteria</taxon>
        <taxon>Pseudomonadati</taxon>
        <taxon>Bacteroidota</taxon>
        <taxon>Bacteroidia</taxon>
        <taxon>Bacteroidales</taxon>
        <taxon>Rikenellaceae</taxon>
        <taxon>Mucinivorans</taxon>
    </lineage>
</organism>
<dbReference type="Pfam" id="PF07698">
    <property type="entry name" value="7TM-7TMR_HD"/>
    <property type="match status" value="1"/>
</dbReference>
<dbReference type="Pfam" id="PF01966">
    <property type="entry name" value="HD"/>
    <property type="match status" value="1"/>
</dbReference>
<feature type="transmembrane region" description="Helical" evidence="1">
    <location>
        <begin position="373"/>
        <end position="394"/>
    </location>
</feature>
<dbReference type="InterPro" id="IPR006675">
    <property type="entry name" value="HDIG_dom"/>
</dbReference>
<feature type="transmembrane region" description="Helical" evidence="1">
    <location>
        <begin position="343"/>
        <end position="361"/>
    </location>
</feature>
<dbReference type="OrthoDB" id="9806952at2"/>
<dbReference type="Proteomes" id="UP000027616">
    <property type="component" value="Chromosome I"/>
</dbReference>
<dbReference type="PATRIC" id="fig|1433126.3.peg.958"/>
<dbReference type="CDD" id="cd00077">
    <property type="entry name" value="HDc"/>
    <property type="match status" value="1"/>
</dbReference>
<dbReference type="PROSITE" id="PS51831">
    <property type="entry name" value="HD"/>
    <property type="match status" value="1"/>
</dbReference>
<dbReference type="Gene3D" id="1.10.3210.10">
    <property type="entry name" value="Hypothetical protein af1432"/>
    <property type="match status" value="1"/>
</dbReference>
<dbReference type="EMBL" id="HG934468">
    <property type="protein sequence ID" value="CDN31059.1"/>
    <property type="molecule type" value="Genomic_DNA"/>
</dbReference>
<sequence length="634" mass="71908">MKKILLLIITALVITLITPQRALVDVPMHAGEVWTEQTLVAPFDVPMVKIKSQIEQEREDVQRNFSPIFRKEVANLKSIQCKEEDVAFVREAYSVGVMPDGEWSKYRDRIIRICDKFNNITSLPTEEIYTPHQIAERLDIASQTLPTNLIYDDKLNKELIDSELKAISTTRNMVRSGEVIVSTGQIIDELTLQKLRSFSLEFESQVGNGDDFYIVLLGRFLIVIILLIINYIFFTKFANLYFGDSSRPLFFILFLYLLMSVLTALVVMLDGVSPYVVPTAIVAIYMMTYFNMRVAIMGNLSVAIIGALFVRIPFDFFFVSFTAGMVAIFMMRHHYHRLNLFKSLGVIILAQIIAFFGVQLIRTASFININYFTISWFVFGALLVLALYQAVYLIERTFGFVSDVTLLELCDTNQKLLLELAEKAPGTFQHSVQVANLAEAAAKEIGANPLLARTGAMYHDIGKIGNPFHFTENQTGEFNPHKDLTPRESAGFIRRHVTDGQDYARKNRLPRQVVDFITGHHGDSRMYYFYAAELGSQGVVEDEEDFRYPGPKPMAKEVGICMMADAVEAASRSLPSYDKEPLEALVDKIINIQISEGQLADSDLTFAEVEKIKALFKAKLNTIYHVRISYPERK</sequence>
<dbReference type="eggNOG" id="COG1480">
    <property type="taxonomic scope" value="Bacteria"/>
</dbReference>
<keyword evidence="4" id="KW-1185">Reference proteome</keyword>
<keyword evidence="1" id="KW-0812">Transmembrane</keyword>
<keyword evidence="1" id="KW-1133">Transmembrane helix</keyword>
<dbReference type="PANTHER" id="PTHR36442:SF1">
    <property type="entry name" value="CYCLIC-DI-AMP PHOSPHODIESTERASE PGPH"/>
    <property type="match status" value="1"/>
</dbReference>
<evidence type="ECO:0000259" key="2">
    <source>
        <dbReference type="PROSITE" id="PS51831"/>
    </source>
</evidence>
<evidence type="ECO:0000313" key="4">
    <source>
        <dbReference type="Proteomes" id="UP000027616"/>
    </source>
</evidence>
<dbReference type="NCBIfam" id="TIGR00277">
    <property type="entry name" value="HDIG"/>
    <property type="match status" value="1"/>
</dbReference>
<accession>A0A060RCC7</accession>
<keyword evidence="1" id="KW-0472">Membrane</keyword>
<reference evidence="3 4" key="1">
    <citation type="journal article" date="2015" name="Genome Announc.">
        <title>Complete Genome Sequence of the Novel Leech Symbiont Mucinivorans hirudinis M3T.</title>
        <authorList>
            <person name="Nelson M.C."/>
            <person name="Bomar L."/>
            <person name="Graf J."/>
        </authorList>
    </citation>
    <scope>NUCLEOTIDE SEQUENCE [LARGE SCALE GENOMIC DNA]</scope>
    <source>
        <strain evidence="4">M3</strain>
    </source>
</reference>
<dbReference type="KEGG" id="rbc:BN938_0960"/>
<feature type="transmembrane region" description="Helical" evidence="1">
    <location>
        <begin position="212"/>
        <end position="237"/>
    </location>
</feature>
<evidence type="ECO:0000256" key="1">
    <source>
        <dbReference type="SAM" id="Phobius"/>
    </source>
</evidence>
<gene>
    <name evidence="3" type="ORF">BN938_0960</name>
</gene>
<dbReference type="InterPro" id="IPR052722">
    <property type="entry name" value="PgpH_phosphodiesterase"/>
</dbReference>
<dbReference type="Pfam" id="PF07697">
    <property type="entry name" value="7TMR-HDED"/>
    <property type="match status" value="1"/>
</dbReference>
<dbReference type="InterPro" id="IPR003607">
    <property type="entry name" value="HD/PDEase_dom"/>
</dbReference>
<dbReference type="STRING" id="1433126.BN938_0960"/>
<dbReference type="InterPro" id="IPR011621">
    <property type="entry name" value="Metal-dep_PHydrolase_7TM_intra"/>
</dbReference>
<feature type="domain" description="HD" evidence="2">
    <location>
        <begin position="427"/>
        <end position="549"/>
    </location>
</feature>
<evidence type="ECO:0000313" key="3">
    <source>
        <dbReference type="EMBL" id="CDN31059.1"/>
    </source>
</evidence>
<dbReference type="PANTHER" id="PTHR36442">
    <property type="entry name" value="CYCLIC-DI-AMP PHOSPHODIESTERASE PGPH"/>
    <property type="match status" value="1"/>
</dbReference>
<proteinExistence type="predicted"/>
<feature type="transmembrane region" description="Helical" evidence="1">
    <location>
        <begin position="249"/>
        <end position="269"/>
    </location>
</feature>
<dbReference type="SMART" id="SM00471">
    <property type="entry name" value="HDc"/>
    <property type="match status" value="1"/>
</dbReference>